<comment type="caution">
    <text evidence="2">The sequence shown here is derived from an EMBL/GenBank/DDBJ whole genome shotgun (WGS) entry which is preliminary data.</text>
</comment>
<keyword evidence="3" id="KW-1185">Reference proteome</keyword>
<dbReference type="Proteomes" id="UP000823046">
    <property type="component" value="Unassembled WGS sequence"/>
</dbReference>
<keyword evidence="1" id="KW-0472">Membrane</keyword>
<reference evidence="2 3" key="1">
    <citation type="journal article" date="2020" name="bioRxiv">
        <title>Metabolic contributions of an alphaproteobacterial endosymbiont in the apicomplexan Cardiosporidium cionae.</title>
        <authorList>
            <person name="Hunter E.S."/>
            <person name="Paight C.J."/>
            <person name="Lane C.E."/>
        </authorList>
    </citation>
    <scope>NUCLEOTIDE SEQUENCE [LARGE SCALE GENOMIC DNA]</scope>
    <source>
        <strain evidence="2">ESH_2018</strain>
    </source>
</reference>
<evidence type="ECO:0000313" key="2">
    <source>
        <dbReference type="EMBL" id="KAF8822167.1"/>
    </source>
</evidence>
<feature type="transmembrane region" description="Helical" evidence="1">
    <location>
        <begin position="489"/>
        <end position="509"/>
    </location>
</feature>
<keyword evidence="1" id="KW-0812">Transmembrane</keyword>
<accession>A0ABQ7JDT0</accession>
<organism evidence="2 3">
    <name type="scientific">Cardiosporidium cionae</name>
    <dbReference type="NCBI Taxonomy" id="476202"/>
    <lineage>
        <taxon>Eukaryota</taxon>
        <taxon>Sar</taxon>
        <taxon>Alveolata</taxon>
        <taxon>Apicomplexa</taxon>
        <taxon>Aconoidasida</taxon>
        <taxon>Nephromycida</taxon>
        <taxon>Cardiosporidium</taxon>
    </lineage>
</organism>
<gene>
    <name evidence="2" type="ORF">IE077_000878</name>
</gene>
<sequence length="586" mass="65814">MWTAVAANVKPRFCTSESIFRSHLSRRKKFSGRFSHFSSLYAISFRDVCYHSIILKNYGLKLSDQNIRWLTNAAAASHSLSSSHFLPAIEEDVDLSEGALIQHERIREDDAVAAKRAIFCKWRHLSLPYGLSGLVAASLTQPVIRKKGFTSFASAKLSSTNIQVTVNTGVPKSMFVPPPARFVPKSPSRLEMRLHWAPNLHIHVQFVSILPKVQSGNFSLGEAVQQFKRVQPHVVIVGLGPLDSRRLTQRLPREKLLAIRETTPISECLKFPDGQYLPLIQTAWLDNKAVFALGREHFAEIMSLCSAVLFSPLELLALARFFLQRRPIQSKSLVGSEHIAHAASQIDLQELESLAPQIVGSFQKSNALYMVGSLHKLFLQIRNEATGTSIKKDPFGILNNTSSAPIEEPTEKHLSRRILLKLQSKSPEFIPPKKLNLGDHRIFHLLVLCDAGCQSYLNKFLMDSVDNWPVTSFNAMEHQLLERPSLSKFSLFIALYILLPASLLIYAVINIVRSVRNSVFVKGHQIHVGGDALLHALLEKEDENRFPSSPSLSDAVLPQNDSPENVLEEVSTLGGIFKWYRDRRRD</sequence>
<keyword evidence="1" id="KW-1133">Transmembrane helix</keyword>
<protein>
    <submittedName>
        <fullName evidence="2">Uncharacterized protein</fullName>
    </submittedName>
</protein>
<name>A0ABQ7JDT0_9APIC</name>
<dbReference type="EMBL" id="JADAQX010000076">
    <property type="protein sequence ID" value="KAF8822167.1"/>
    <property type="molecule type" value="Genomic_DNA"/>
</dbReference>
<evidence type="ECO:0000313" key="3">
    <source>
        <dbReference type="Proteomes" id="UP000823046"/>
    </source>
</evidence>
<proteinExistence type="predicted"/>
<evidence type="ECO:0000256" key="1">
    <source>
        <dbReference type="SAM" id="Phobius"/>
    </source>
</evidence>